<evidence type="ECO:0000313" key="1">
    <source>
        <dbReference type="EMBL" id="TDL21273.1"/>
    </source>
</evidence>
<accession>A0A4Y7Q0U1</accession>
<keyword evidence="2" id="KW-1185">Reference proteome</keyword>
<gene>
    <name evidence="1" type="ORF">BD410DRAFT_311456</name>
</gene>
<name>A0A4Y7Q0U1_9AGAM</name>
<organism evidence="1 2">
    <name type="scientific">Rickenella mellea</name>
    <dbReference type="NCBI Taxonomy" id="50990"/>
    <lineage>
        <taxon>Eukaryota</taxon>
        <taxon>Fungi</taxon>
        <taxon>Dikarya</taxon>
        <taxon>Basidiomycota</taxon>
        <taxon>Agaricomycotina</taxon>
        <taxon>Agaricomycetes</taxon>
        <taxon>Hymenochaetales</taxon>
        <taxon>Rickenellaceae</taxon>
        <taxon>Rickenella</taxon>
    </lineage>
</organism>
<dbReference type="VEuPathDB" id="FungiDB:BD410DRAFT_311456"/>
<dbReference type="Proteomes" id="UP000294933">
    <property type="component" value="Unassembled WGS sequence"/>
</dbReference>
<evidence type="ECO:0000313" key="2">
    <source>
        <dbReference type="Proteomes" id="UP000294933"/>
    </source>
</evidence>
<dbReference type="EMBL" id="ML170182">
    <property type="protein sequence ID" value="TDL21273.1"/>
    <property type="molecule type" value="Genomic_DNA"/>
</dbReference>
<dbReference type="AlphaFoldDB" id="A0A4Y7Q0U1"/>
<reference evidence="1 2" key="1">
    <citation type="submission" date="2018-06" db="EMBL/GenBank/DDBJ databases">
        <title>A transcriptomic atlas of mushroom development highlights an independent origin of complex multicellularity.</title>
        <authorList>
            <consortium name="DOE Joint Genome Institute"/>
            <person name="Krizsan K."/>
            <person name="Almasi E."/>
            <person name="Merenyi Z."/>
            <person name="Sahu N."/>
            <person name="Viragh M."/>
            <person name="Koszo T."/>
            <person name="Mondo S."/>
            <person name="Kiss B."/>
            <person name="Balint B."/>
            <person name="Kues U."/>
            <person name="Barry K."/>
            <person name="Hegedus J.C."/>
            <person name="Henrissat B."/>
            <person name="Johnson J."/>
            <person name="Lipzen A."/>
            <person name="Ohm R."/>
            <person name="Nagy I."/>
            <person name="Pangilinan J."/>
            <person name="Yan J."/>
            <person name="Xiong Y."/>
            <person name="Grigoriev I.V."/>
            <person name="Hibbett D.S."/>
            <person name="Nagy L.G."/>
        </authorList>
    </citation>
    <scope>NUCLEOTIDE SEQUENCE [LARGE SCALE GENOMIC DNA]</scope>
    <source>
        <strain evidence="1 2">SZMC22713</strain>
    </source>
</reference>
<protein>
    <submittedName>
        <fullName evidence="1">Uncharacterized protein</fullName>
    </submittedName>
</protein>
<proteinExistence type="predicted"/>
<sequence>MKWKALTSPRAAHSRFVFIRSSLAFVFRNLCAIDALFLISGSSQLDLGSRLSHRRSNESWAKVPNITLYVRTPRLHLYRWSQVTFEHGVSRRTTLRKDLLLVNISYIQYPHQRRKYKMTKTRKLVQINIRAILVESPRGRCGQADTEVAQKVCSFIFIVER</sequence>